<dbReference type="GO" id="GO:0016491">
    <property type="term" value="F:oxidoreductase activity"/>
    <property type="evidence" value="ECO:0007669"/>
    <property type="project" value="InterPro"/>
</dbReference>
<keyword evidence="4" id="KW-0812">Transmembrane</keyword>
<dbReference type="CDD" id="cd02966">
    <property type="entry name" value="TlpA_like_family"/>
    <property type="match status" value="1"/>
</dbReference>
<proteinExistence type="predicted"/>
<evidence type="ECO:0000313" key="7">
    <source>
        <dbReference type="Proteomes" id="UP000435036"/>
    </source>
</evidence>
<dbReference type="InterPro" id="IPR050553">
    <property type="entry name" value="Thioredoxin_ResA/DsbE_sf"/>
</dbReference>
<evidence type="ECO:0000256" key="3">
    <source>
        <dbReference type="ARBA" id="ARBA00023284"/>
    </source>
</evidence>
<feature type="domain" description="Thioredoxin" evidence="5">
    <location>
        <begin position="59"/>
        <end position="199"/>
    </location>
</feature>
<gene>
    <name evidence="6" type="ORF">GQF63_01935</name>
</gene>
<dbReference type="PROSITE" id="PS51352">
    <property type="entry name" value="THIOREDOXIN_2"/>
    <property type="match status" value="1"/>
</dbReference>
<dbReference type="AlphaFoldDB" id="A0A6N8KVE0"/>
<keyword evidence="2" id="KW-0201">Cytochrome c-type biogenesis</keyword>
<feature type="transmembrane region" description="Helical" evidence="4">
    <location>
        <begin position="12"/>
        <end position="33"/>
    </location>
</feature>
<dbReference type="GO" id="GO:0030313">
    <property type="term" value="C:cell envelope"/>
    <property type="evidence" value="ECO:0007669"/>
    <property type="project" value="UniProtKB-SubCell"/>
</dbReference>
<accession>A0A6N8KVE0</accession>
<keyword evidence="4" id="KW-0472">Membrane</keyword>
<comment type="subcellular location">
    <subcellularLocation>
        <location evidence="1">Cell envelope</location>
    </subcellularLocation>
</comment>
<evidence type="ECO:0000313" key="6">
    <source>
        <dbReference type="EMBL" id="MVZ60774.1"/>
    </source>
</evidence>
<dbReference type="InterPro" id="IPR013740">
    <property type="entry name" value="Redoxin"/>
</dbReference>
<organism evidence="6 7">
    <name type="scientific">Sphingobacterium humi</name>
    <dbReference type="NCBI Taxonomy" id="1796905"/>
    <lineage>
        <taxon>Bacteria</taxon>
        <taxon>Pseudomonadati</taxon>
        <taxon>Bacteroidota</taxon>
        <taxon>Sphingobacteriia</taxon>
        <taxon>Sphingobacteriales</taxon>
        <taxon>Sphingobacteriaceae</taxon>
        <taxon>Sphingobacterium</taxon>
    </lineage>
</organism>
<name>A0A6N8KVE0_9SPHI</name>
<dbReference type="EMBL" id="WSQA01000001">
    <property type="protein sequence ID" value="MVZ60774.1"/>
    <property type="molecule type" value="Genomic_DNA"/>
</dbReference>
<keyword evidence="7" id="KW-1185">Reference proteome</keyword>
<dbReference type="OrthoDB" id="9815205at2"/>
<dbReference type="RefSeq" id="WP_160367400.1">
    <property type="nucleotide sequence ID" value="NZ_WSQA01000001.1"/>
</dbReference>
<dbReference type="InterPro" id="IPR036249">
    <property type="entry name" value="Thioredoxin-like_sf"/>
</dbReference>
<dbReference type="GO" id="GO:0017004">
    <property type="term" value="P:cytochrome complex assembly"/>
    <property type="evidence" value="ECO:0007669"/>
    <property type="project" value="UniProtKB-KW"/>
</dbReference>
<keyword evidence="3" id="KW-0676">Redox-active center</keyword>
<dbReference type="PANTHER" id="PTHR42852">
    <property type="entry name" value="THIOL:DISULFIDE INTERCHANGE PROTEIN DSBE"/>
    <property type="match status" value="1"/>
</dbReference>
<keyword evidence="4" id="KW-1133">Transmembrane helix</keyword>
<protein>
    <submittedName>
        <fullName evidence="6">Redoxin domain-containing protein</fullName>
    </submittedName>
</protein>
<evidence type="ECO:0000259" key="5">
    <source>
        <dbReference type="PROSITE" id="PS51352"/>
    </source>
</evidence>
<dbReference type="PROSITE" id="PS00194">
    <property type="entry name" value="THIOREDOXIN_1"/>
    <property type="match status" value="1"/>
</dbReference>
<evidence type="ECO:0000256" key="1">
    <source>
        <dbReference type="ARBA" id="ARBA00004196"/>
    </source>
</evidence>
<dbReference type="Pfam" id="PF08534">
    <property type="entry name" value="Redoxin"/>
    <property type="match status" value="1"/>
</dbReference>
<dbReference type="Gene3D" id="3.40.30.10">
    <property type="entry name" value="Glutaredoxin"/>
    <property type="match status" value="1"/>
</dbReference>
<evidence type="ECO:0000256" key="2">
    <source>
        <dbReference type="ARBA" id="ARBA00022748"/>
    </source>
</evidence>
<sequence>MREQQPTTNKGLAFIKKNGFTIVMVAFFALMIFSPDSKAWVLRQLMATGLFNAKIEEKATTEAKTYDFTYANEQGERLSTASLRGKVVFINFWASWCPPCRAEFPSIEKLYQQYKNNPDVVFIMINQDDEAAAGKQYLDKEHFTFPMHRIDGPIANELYTGTLPTTIVLDKQGKIRLKHEGFADYSASKFMKQLDGLVQE</sequence>
<dbReference type="SUPFAM" id="SSF52833">
    <property type="entry name" value="Thioredoxin-like"/>
    <property type="match status" value="1"/>
</dbReference>
<reference evidence="6 7" key="1">
    <citation type="submission" date="2019-12" db="EMBL/GenBank/DDBJ databases">
        <authorList>
            <person name="Dong K."/>
        </authorList>
    </citation>
    <scope>NUCLEOTIDE SEQUENCE [LARGE SCALE GENOMIC DNA]</scope>
    <source>
        <strain evidence="6 7">JCM 31225</strain>
    </source>
</reference>
<dbReference type="PANTHER" id="PTHR42852:SF17">
    <property type="entry name" value="THIOREDOXIN-LIKE PROTEIN HI_1115"/>
    <property type="match status" value="1"/>
</dbReference>
<dbReference type="InterPro" id="IPR017937">
    <property type="entry name" value="Thioredoxin_CS"/>
</dbReference>
<dbReference type="Proteomes" id="UP000435036">
    <property type="component" value="Unassembled WGS sequence"/>
</dbReference>
<comment type="caution">
    <text evidence="6">The sequence shown here is derived from an EMBL/GenBank/DDBJ whole genome shotgun (WGS) entry which is preliminary data.</text>
</comment>
<dbReference type="InterPro" id="IPR013766">
    <property type="entry name" value="Thioredoxin_domain"/>
</dbReference>
<evidence type="ECO:0000256" key="4">
    <source>
        <dbReference type="SAM" id="Phobius"/>
    </source>
</evidence>